<dbReference type="EMBL" id="LJZO01000008">
    <property type="protein sequence ID" value="ROW00696.1"/>
    <property type="molecule type" value="Genomic_DNA"/>
</dbReference>
<name>A0A423WBD5_CYTCH</name>
<keyword evidence="4" id="KW-1185">Reference proteome</keyword>
<reference evidence="3 4" key="1">
    <citation type="submission" date="2015-09" db="EMBL/GenBank/DDBJ databases">
        <title>Host preference determinants of Valsa canker pathogens revealed by comparative genomics.</title>
        <authorList>
            <person name="Yin Z."/>
            <person name="Huang L."/>
        </authorList>
    </citation>
    <scope>NUCLEOTIDE SEQUENCE [LARGE SCALE GENOMIC DNA]</scope>
    <source>
        <strain evidence="3 4">YSFL</strain>
    </source>
</reference>
<comment type="caution">
    <text evidence="3">The sequence shown here is derived from an EMBL/GenBank/DDBJ whole genome shotgun (WGS) entry which is preliminary data.</text>
</comment>
<proteinExistence type="predicted"/>
<protein>
    <submittedName>
        <fullName evidence="3">Uncharacterized protein</fullName>
    </submittedName>
</protein>
<dbReference type="Proteomes" id="UP000284375">
    <property type="component" value="Unassembled WGS sequence"/>
</dbReference>
<gene>
    <name evidence="3" type="ORF">VSDG_03183</name>
</gene>
<keyword evidence="2" id="KW-1133">Transmembrane helix</keyword>
<keyword evidence="2" id="KW-0472">Membrane</keyword>
<feature type="region of interest" description="Disordered" evidence="1">
    <location>
        <begin position="133"/>
        <end position="182"/>
    </location>
</feature>
<feature type="transmembrane region" description="Helical" evidence="2">
    <location>
        <begin position="210"/>
        <end position="232"/>
    </location>
</feature>
<evidence type="ECO:0000313" key="4">
    <source>
        <dbReference type="Proteomes" id="UP000284375"/>
    </source>
</evidence>
<accession>A0A423WBD5</accession>
<evidence type="ECO:0000256" key="1">
    <source>
        <dbReference type="SAM" id="MobiDB-lite"/>
    </source>
</evidence>
<evidence type="ECO:0000313" key="3">
    <source>
        <dbReference type="EMBL" id="ROW00696.1"/>
    </source>
</evidence>
<sequence>MAGTSTATENMLPMEVPKAGPMRRMRRYTRAVEVRKTARLSRGRTINIVKVRKWALELASSRTVDKDFDTDKIFWRESDIYSPPEDHRYGFVLRTDQFGLFNHQDGLSAPIRKLPTADAARLVRGKKALESALSERRRQRQQEGQQHDLDVAGKKSMRPTLGSNYSSNRSKEQGLGGIQQSSVQPSAVRRMFRHWKEAWNEGTIEDNILLIAYTLLALGIILSTLVYALLLLSRLGYSLGHICQGR</sequence>
<dbReference type="AlphaFoldDB" id="A0A423WBD5"/>
<keyword evidence="2" id="KW-0812">Transmembrane</keyword>
<organism evidence="3 4">
    <name type="scientific">Cytospora chrysosperma</name>
    <name type="common">Cytospora canker fungus</name>
    <name type="synonym">Sphaeria chrysosperma</name>
    <dbReference type="NCBI Taxonomy" id="252740"/>
    <lineage>
        <taxon>Eukaryota</taxon>
        <taxon>Fungi</taxon>
        <taxon>Dikarya</taxon>
        <taxon>Ascomycota</taxon>
        <taxon>Pezizomycotina</taxon>
        <taxon>Sordariomycetes</taxon>
        <taxon>Sordariomycetidae</taxon>
        <taxon>Diaporthales</taxon>
        <taxon>Cytosporaceae</taxon>
        <taxon>Cytospora</taxon>
    </lineage>
</organism>
<evidence type="ECO:0000256" key="2">
    <source>
        <dbReference type="SAM" id="Phobius"/>
    </source>
</evidence>